<sequence>MGYITIRELLELPIQISPNLNAPTGNIESQHLLIEEIWKGLHVGGLVWNDDYTIDNIESYERYTAIHGFFNGTLTWNGQKYEELTDEQKIVFQEYKLSHIQDNRTPAERMEAIKRYYKL</sequence>
<dbReference type="EMBL" id="JANIPJ010000013">
    <property type="protein sequence ID" value="MCR2805864.1"/>
    <property type="molecule type" value="Genomic_DNA"/>
</dbReference>
<name>A0A9X2S9V6_9BACL</name>
<organism evidence="1 2">
    <name type="scientific">Paenibacillus soyae</name>
    <dbReference type="NCBI Taxonomy" id="2969249"/>
    <lineage>
        <taxon>Bacteria</taxon>
        <taxon>Bacillati</taxon>
        <taxon>Bacillota</taxon>
        <taxon>Bacilli</taxon>
        <taxon>Bacillales</taxon>
        <taxon>Paenibacillaceae</taxon>
        <taxon>Paenibacillus</taxon>
    </lineage>
</organism>
<evidence type="ECO:0000313" key="2">
    <source>
        <dbReference type="Proteomes" id="UP001141950"/>
    </source>
</evidence>
<dbReference type="Proteomes" id="UP001141950">
    <property type="component" value="Unassembled WGS sequence"/>
</dbReference>
<accession>A0A9X2S9V6</accession>
<reference evidence="1" key="1">
    <citation type="submission" date="2022-08" db="EMBL/GenBank/DDBJ databases">
        <title>The genomic sequence of strain Paenibacillus sp. SCIV0701.</title>
        <authorList>
            <person name="Zhao H."/>
        </authorList>
    </citation>
    <scope>NUCLEOTIDE SEQUENCE</scope>
    <source>
        <strain evidence="1">SCIV0701</strain>
    </source>
</reference>
<proteinExistence type="predicted"/>
<dbReference type="RefSeq" id="WP_257448771.1">
    <property type="nucleotide sequence ID" value="NZ_JANIPJ010000013.1"/>
</dbReference>
<protein>
    <submittedName>
        <fullName evidence="1">Uncharacterized protein</fullName>
    </submittedName>
</protein>
<dbReference type="AlphaFoldDB" id="A0A9X2S9V6"/>
<keyword evidence="2" id="KW-1185">Reference proteome</keyword>
<gene>
    <name evidence="1" type="ORF">NQZ67_18435</name>
</gene>
<comment type="caution">
    <text evidence="1">The sequence shown here is derived from an EMBL/GenBank/DDBJ whole genome shotgun (WGS) entry which is preliminary data.</text>
</comment>
<evidence type="ECO:0000313" key="1">
    <source>
        <dbReference type="EMBL" id="MCR2805864.1"/>
    </source>
</evidence>